<dbReference type="EMBL" id="JAHUTI010041989">
    <property type="protein sequence ID" value="MED6246077.1"/>
    <property type="molecule type" value="Genomic_DNA"/>
</dbReference>
<reference evidence="2 3" key="1">
    <citation type="submission" date="2021-07" db="EMBL/GenBank/DDBJ databases">
        <authorList>
            <person name="Palmer J.M."/>
        </authorList>
    </citation>
    <scope>NUCLEOTIDE SEQUENCE [LARGE SCALE GENOMIC DNA]</scope>
    <source>
        <strain evidence="2 3">AT_MEX2019</strain>
        <tissue evidence="2">Muscle</tissue>
    </source>
</reference>
<evidence type="ECO:0000313" key="2">
    <source>
        <dbReference type="EMBL" id="MED6246077.1"/>
    </source>
</evidence>
<organism evidence="2 3">
    <name type="scientific">Ataeniobius toweri</name>
    <dbReference type="NCBI Taxonomy" id="208326"/>
    <lineage>
        <taxon>Eukaryota</taxon>
        <taxon>Metazoa</taxon>
        <taxon>Chordata</taxon>
        <taxon>Craniata</taxon>
        <taxon>Vertebrata</taxon>
        <taxon>Euteleostomi</taxon>
        <taxon>Actinopterygii</taxon>
        <taxon>Neopterygii</taxon>
        <taxon>Teleostei</taxon>
        <taxon>Neoteleostei</taxon>
        <taxon>Acanthomorphata</taxon>
        <taxon>Ovalentaria</taxon>
        <taxon>Atherinomorphae</taxon>
        <taxon>Cyprinodontiformes</taxon>
        <taxon>Goodeidae</taxon>
        <taxon>Ataeniobius</taxon>
    </lineage>
</organism>
<evidence type="ECO:0000313" key="3">
    <source>
        <dbReference type="Proteomes" id="UP001345963"/>
    </source>
</evidence>
<gene>
    <name evidence="2" type="ORF">ATANTOWER_012468</name>
</gene>
<feature type="region of interest" description="Disordered" evidence="1">
    <location>
        <begin position="1"/>
        <end position="143"/>
    </location>
</feature>
<accession>A0ABU7B6B3</accession>
<name>A0ABU7B6B3_9TELE</name>
<proteinExistence type="predicted"/>
<protein>
    <submittedName>
        <fullName evidence="2">Uncharacterized protein</fullName>
    </submittedName>
</protein>
<evidence type="ECO:0000256" key="1">
    <source>
        <dbReference type="SAM" id="MobiDB-lite"/>
    </source>
</evidence>
<comment type="caution">
    <text evidence="2">The sequence shown here is derived from an EMBL/GenBank/DDBJ whole genome shotgun (WGS) entry which is preliminary data.</text>
</comment>
<sequence length="143" mass="15270">MDVVHSLTLSIHTPYSHVQVPIPHRDNQPPEPAGGPLPSGGKDRQTAPAPEPGPASPDSCLNLSDPCPDPDSPALTPVPNDPQPHLEREPCTKEGSGTGTMPQEPQQNTSHNNTEATNKKTPTQNGRPPQMQAPGQHRHMHPP</sequence>
<feature type="compositionally biased region" description="Polar residues" evidence="1">
    <location>
        <begin position="99"/>
        <end position="127"/>
    </location>
</feature>
<dbReference type="Proteomes" id="UP001345963">
    <property type="component" value="Unassembled WGS sequence"/>
</dbReference>
<keyword evidence="3" id="KW-1185">Reference proteome</keyword>